<name>A0A8E2B0Z7_9APHY</name>
<accession>A0A8E2B0Z7</accession>
<feature type="compositionally biased region" description="Acidic residues" evidence="1">
    <location>
        <begin position="265"/>
        <end position="286"/>
    </location>
</feature>
<dbReference type="InterPro" id="IPR008974">
    <property type="entry name" value="TRAF-like"/>
</dbReference>
<feature type="domain" description="MATH" evidence="2">
    <location>
        <begin position="17"/>
        <end position="161"/>
    </location>
</feature>
<dbReference type="PROSITE" id="PS50144">
    <property type="entry name" value="MATH"/>
    <property type="match status" value="1"/>
</dbReference>
<dbReference type="Gene3D" id="3.30.710.10">
    <property type="entry name" value="Potassium Channel Kv1.1, Chain A"/>
    <property type="match status" value="2"/>
</dbReference>
<reference evidence="3 4" key="1">
    <citation type="submission" date="2016-07" db="EMBL/GenBank/DDBJ databases">
        <title>Draft genome of the white-rot fungus Obba rivulosa 3A-2.</title>
        <authorList>
            <consortium name="DOE Joint Genome Institute"/>
            <person name="Miettinen O."/>
            <person name="Riley R."/>
            <person name="Acob R."/>
            <person name="Barry K."/>
            <person name="Cullen D."/>
            <person name="De Vries R."/>
            <person name="Hainaut M."/>
            <person name="Hatakka A."/>
            <person name="Henrissat B."/>
            <person name="Hilden K."/>
            <person name="Kuo R."/>
            <person name="Labutti K."/>
            <person name="Lipzen A."/>
            <person name="Makela M.R."/>
            <person name="Sandor L."/>
            <person name="Spatafora J.W."/>
            <person name="Grigoriev I.V."/>
            <person name="Hibbett D.S."/>
        </authorList>
    </citation>
    <scope>NUCLEOTIDE SEQUENCE [LARGE SCALE GENOMIC DNA]</scope>
    <source>
        <strain evidence="3 4">3A-2</strain>
    </source>
</reference>
<dbReference type="SUPFAM" id="SSF49599">
    <property type="entry name" value="TRAF domain-like"/>
    <property type="match status" value="1"/>
</dbReference>
<dbReference type="Gene3D" id="2.60.210.10">
    <property type="entry name" value="Apoptosis, Tumor Necrosis Factor Receptor Associated Protein 2, Chain A"/>
    <property type="match status" value="1"/>
</dbReference>
<evidence type="ECO:0000313" key="4">
    <source>
        <dbReference type="Proteomes" id="UP000250043"/>
    </source>
</evidence>
<dbReference type="CDD" id="cd00121">
    <property type="entry name" value="MATH"/>
    <property type="match status" value="1"/>
</dbReference>
<dbReference type="InterPro" id="IPR002083">
    <property type="entry name" value="MATH/TRAF_dom"/>
</dbReference>
<feature type="compositionally biased region" description="Basic and acidic residues" evidence="1">
    <location>
        <begin position="293"/>
        <end position="303"/>
    </location>
</feature>
<dbReference type="EMBL" id="KV722377">
    <property type="protein sequence ID" value="OCH91934.1"/>
    <property type="molecule type" value="Genomic_DNA"/>
</dbReference>
<dbReference type="PANTHER" id="PTHR24413">
    <property type="entry name" value="SPECKLE-TYPE POZ PROTEIN"/>
    <property type="match status" value="1"/>
</dbReference>
<protein>
    <recommendedName>
        <fullName evidence="2">MATH domain-containing protein</fullName>
    </recommendedName>
</protein>
<proteinExistence type="predicted"/>
<evidence type="ECO:0000259" key="2">
    <source>
        <dbReference type="PROSITE" id="PS50144"/>
    </source>
</evidence>
<keyword evidence="4" id="KW-1185">Reference proteome</keyword>
<feature type="region of interest" description="Disordered" evidence="1">
    <location>
        <begin position="243"/>
        <end position="352"/>
    </location>
</feature>
<gene>
    <name evidence="3" type="ORF">OBBRIDRAFT_870806</name>
</gene>
<dbReference type="OrthoDB" id="6359816at2759"/>
<dbReference type="AlphaFoldDB" id="A0A8E2B0Z7"/>
<feature type="compositionally biased region" description="Low complexity" evidence="1">
    <location>
        <begin position="331"/>
        <end position="345"/>
    </location>
</feature>
<evidence type="ECO:0000313" key="3">
    <source>
        <dbReference type="EMBL" id="OCH91934.1"/>
    </source>
</evidence>
<organism evidence="3 4">
    <name type="scientific">Obba rivulosa</name>
    <dbReference type="NCBI Taxonomy" id="1052685"/>
    <lineage>
        <taxon>Eukaryota</taxon>
        <taxon>Fungi</taxon>
        <taxon>Dikarya</taxon>
        <taxon>Basidiomycota</taxon>
        <taxon>Agaricomycotina</taxon>
        <taxon>Agaricomycetes</taxon>
        <taxon>Polyporales</taxon>
        <taxon>Gelatoporiaceae</taxon>
        <taxon>Obba</taxon>
    </lineage>
</organism>
<evidence type="ECO:0000256" key="1">
    <source>
        <dbReference type="SAM" id="MobiDB-lite"/>
    </source>
</evidence>
<dbReference type="Proteomes" id="UP000250043">
    <property type="component" value="Unassembled WGS sequence"/>
</dbReference>
<sequence>MDSASASSVQAYQESNTIKLEWTLRGLKALFESSKGEAKSKVTKSVRFGGGKWQVLFYANSGTVNADGHGFISLYLACEPTAAEKEDAIDGKWVRQGVYRFGFELRNLQRTLVFNCKEAHDHSFSHSTQNWGWAQFARRDLVYFQTNSVRQQDALLIICNITSSPSPPAALPAIPRQPVPRDLLDAMGGLLDDPVYSDVEFILPRRGRSLKDARRIYAARALLQRVPYFHSMFHSGFAEAAPSDETAADLPPSPEPHTVAHFLDSDDEDDGIDADEDAETGDDSSDTTEVTEPPERDSDDTSTHKGWSVVPPDAHEDAELRTAGGNQIGGMASELSSPMSAASSMFDATREDADHVGERAVARHVHAETSHPSSLRAGREEFMRIDSASESSAFSVTTASTSPATHVDVGTRMAHERLSKSSEKHQADALVPGPRKTRVLVRDVPYATYRAVLYYIYTDAITFAPLASSFGHATSPESDGTTDTRPRSRKEWLAQWEERHALADAPRHKPKPCSAKAVYRLADRLDLPELKARAFRHIVRSLSVENVVYEVFSPFAAAFADVRKVMIRYFLDNWAAIRGSGAMRSVWAQIRLGRHPGFEEVWPVIALNLEYHARPGDGEGGQEVGEGGPVAAGAVVHEGDAA</sequence>
<dbReference type="InterPro" id="IPR011333">
    <property type="entry name" value="SKP1/BTB/POZ_sf"/>
</dbReference>